<evidence type="ECO:0000313" key="2">
    <source>
        <dbReference type="EMBL" id="OHA09992.1"/>
    </source>
</evidence>
<reference evidence="2 3" key="1">
    <citation type="journal article" date="2016" name="Nat. Commun.">
        <title>Thousands of microbial genomes shed light on interconnected biogeochemical processes in an aquifer system.</title>
        <authorList>
            <person name="Anantharaman K."/>
            <person name="Brown C.T."/>
            <person name="Hug L.A."/>
            <person name="Sharon I."/>
            <person name="Castelle C.J."/>
            <person name="Probst A.J."/>
            <person name="Thomas B.C."/>
            <person name="Singh A."/>
            <person name="Wilkins M.J."/>
            <person name="Karaoz U."/>
            <person name="Brodie E.L."/>
            <person name="Williams K.H."/>
            <person name="Hubbard S.S."/>
            <person name="Banfield J.F."/>
        </authorList>
    </citation>
    <scope>NUCLEOTIDE SEQUENCE [LARGE SCALE GENOMIC DNA]</scope>
</reference>
<dbReference type="PANTHER" id="PTHR43316">
    <property type="entry name" value="HYDROLASE, HALOACID DELAHOGENASE-RELATED"/>
    <property type="match status" value="1"/>
</dbReference>
<gene>
    <name evidence="2" type="ORF">A3A44_01260</name>
</gene>
<dbReference type="Gene3D" id="1.10.150.520">
    <property type="match status" value="1"/>
</dbReference>
<evidence type="ECO:0000313" key="3">
    <source>
        <dbReference type="Proteomes" id="UP000178977"/>
    </source>
</evidence>
<comment type="caution">
    <text evidence="2">The sequence shown here is derived from an EMBL/GenBank/DDBJ whole genome shotgun (WGS) entry which is preliminary data.</text>
</comment>
<evidence type="ECO:0000256" key="1">
    <source>
        <dbReference type="ARBA" id="ARBA00022801"/>
    </source>
</evidence>
<dbReference type="AlphaFoldDB" id="A0A1G2LGN8"/>
<evidence type="ECO:0008006" key="4">
    <source>
        <dbReference type="Google" id="ProtNLM"/>
    </source>
</evidence>
<dbReference type="EMBL" id="MHQT01000007">
    <property type="protein sequence ID" value="OHA09992.1"/>
    <property type="molecule type" value="Genomic_DNA"/>
</dbReference>
<organism evidence="2 3">
    <name type="scientific">Candidatus Sungbacteria bacterium RIFCSPLOWO2_01_FULL_60_25</name>
    <dbReference type="NCBI Taxonomy" id="1802281"/>
    <lineage>
        <taxon>Bacteria</taxon>
        <taxon>Candidatus Sungiibacteriota</taxon>
    </lineage>
</organism>
<dbReference type="GO" id="GO:0016787">
    <property type="term" value="F:hydrolase activity"/>
    <property type="evidence" value="ECO:0007669"/>
    <property type="project" value="UniProtKB-KW"/>
</dbReference>
<dbReference type="SUPFAM" id="SSF56784">
    <property type="entry name" value="HAD-like"/>
    <property type="match status" value="1"/>
</dbReference>
<dbReference type="Pfam" id="PF00702">
    <property type="entry name" value="Hydrolase"/>
    <property type="match status" value="1"/>
</dbReference>
<protein>
    <recommendedName>
        <fullName evidence="4">HAD family hydrolase</fullName>
    </recommendedName>
</protein>
<dbReference type="InterPro" id="IPR051540">
    <property type="entry name" value="S-2-haloacid_dehalogenase"/>
</dbReference>
<sequence length="220" mass="24430">MIDYRNVIRVVGFDLDQTLYPKSPEVDAAIQGYLYGKIAEHRGVSRDVAAELFRERYREGRGLGGTATLRDLGIPNASAIIQEALEAADIAEFLKPDPTLLALLTEIRERYGSIDLITGSNRSNAEKKLSHLGIPITLFSHLITADDASKSTGEAYELWCGRYPDVAPRQFLYVGDRVRSDYEIPRRLGIETVLVYVKTPDPGVLCPQLASPLELRALLL</sequence>
<dbReference type="InterPro" id="IPR023214">
    <property type="entry name" value="HAD_sf"/>
</dbReference>
<dbReference type="STRING" id="1802281.A3A44_01260"/>
<proteinExistence type="predicted"/>
<keyword evidence="1" id="KW-0378">Hydrolase</keyword>
<dbReference type="Gene3D" id="3.40.50.1000">
    <property type="entry name" value="HAD superfamily/HAD-like"/>
    <property type="match status" value="1"/>
</dbReference>
<dbReference type="Proteomes" id="UP000178977">
    <property type="component" value="Unassembled WGS sequence"/>
</dbReference>
<accession>A0A1G2LGN8</accession>
<name>A0A1G2LGN8_9BACT</name>
<dbReference type="InterPro" id="IPR036412">
    <property type="entry name" value="HAD-like_sf"/>
</dbReference>